<dbReference type="PANTHER" id="PTHR47255">
    <property type="entry name" value="GATA TRANSCRIPTION FACTOR 22-RELATED"/>
    <property type="match status" value="1"/>
</dbReference>
<dbReference type="SMART" id="SM00401">
    <property type="entry name" value="ZnF_GATA"/>
    <property type="match status" value="1"/>
</dbReference>
<dbReference type="InterPro" id="IPR013088">
    <property type="entry name" value="Znf_NHR/GATA"/>
</dbReference>
<gene>
    <name evidence="10" type="ORF">FH972_017954</name>
</gene>
<dbReference type="PANTHER" id="PTHR47255:SF13">
    <property type="entry name" value="GATA-TYPE DOMAIN-CONTAINING PROTEIN"/>
    <property type="match status" value="1"/>
</dbReference>
<evidence type="ECO:0000256" key="4">
    <source>
        <dbReference type="ARBA" id="ARBA00023015"/>
    </source>
</evidence>
<evidence type="ECO:0000313" key="11">
    <source>
        <dbReference type="Proteomes" id="UP000327013"/>
    </source>
</evidence>
<dbReference type="PROSITE" id="PS50114">
    <property type="entry name" value="GATA_ZN_FINGER_2"/>
    <property type="match status" value="1"/>
</dbReference>
<dbReference type="CDD" id="cd00202">
    <property type="entry name" value="ZnF_GATA"/>
    <property type="match status" value="1"/>
</dbReference>
<evidence type="ECO:0000259" key="9">
    <source>
        <dbReference type="PROSITE" id="PS50114"/>
    </source>
</evidence>
<keyword evidence="3" id="KW-0862">Zinc</keyword>
<keyword evidence="11" id="KW-1185">Reference proteome</keyword>
<evidence type="ECO:0000256" key="7">
    <source>
        <dbReference type="PROSITE-ProRule" id="PRU00094"/>
    </source>
</evidence>
<reference evidence="10 11" key="1">
    <citation type="submission" date="2019-06" db="EMBL/GenBank/DDBJ databases">
        <title>A chromosomal-level reference genome of Carpinus fangiana (Coryloideae, Betulaceae).</title>
        <authorList>
            <person name="Yang X."/>
            <person name="Wang Z."/>
            <person name="Zhang L."/>
            <person name="Hao G."/>
            <person name="Liu J."/>
            <person name="Yang Y."/>
        </authorList>
    </citation>
    <scope>NUCLEOTIDE SEQUENCE [LARGE SCALE GENOMIC DNA]</scope>
    <source>
        <strain evidence="10">Cfa_2016G</strain>
        <tissue evidence="10">Leaf</tissue>
    </source>
</reference>
<dbReference type="OrthoDB" id="2162994at2759"/>
<evidence type="ECO:0000256" key="5">
    <source>
        <dbReference type="ARBA" id="ARBA00023125"/>
    </source>
</evidence>
<dbReference type="Proteomes" id="UP000327013">
    <property type="component" value="Chromosome 7"/>
</dbReference>
<dbReference type="InterPro" id="IPR000679">
    <property type="entry name" value="Znf_GATA"/>
</dbReference>
<feature type="compositionally biased region" description="Basic and acidic residues" evidence="8">
    <location>
        <begin position="59"/>
        <end position="78"/>
    </location>
</feature>
<dbReference type="EMBL" id="CM017327">
    <property type="protein sequence ID" value="KAE8100019.1"/>
    <property type="molecule type" value="Genomic_DNA"/>
</dbReference>
<dbReference type="PROSITE" id="PS00344">
    <property type="entry name" value="GATA_ZN_FINGER_1"/>
    <property type="match status" value="1"/>
</dbReference>
<feature type="region of interest" description="Disordered" evidence="8">
    <location>
        <begin position="59"/>
        <end position="116"/>
    </location>
</feature>
<feature type="domain" description="GATA-type" evidence="9">
    <location>
        <begin position="173"/>
        <end position="209"/>
    </location>
</feature>
<keyword evidence="6" id="KW-0804">Transcription</keyword>
<evidence type="ECO:0000256" key="2">
    <source>
        <dbReference type="ARBA" id="ARBA00022771"/>
    </source>
</evidence>
<sequence>MTPLYLNPPSPLVDHSQDHHHHLKVFVSPHDHQASSSLLCPANFLDTSQDERGSIFEKHDEKADKPISHGSSCHDHQESSVLSSIQSVVEDGDNPHKFSLCQSEDGDRSKSSNGSVHWMSSKMRLMQKIMNPNFPATATDDHQPLKIMKKFQNIQQHGENCKINSTPINSNSNNSTRVCADCNTTTTPLWRSGPRGPKSLCNACGIRQRKARRAMAEAAAAANGVVVAAADISSTKSKAVLHNKEKKSRTSHVTQHKNKCKLAGAGTVPVADSSHNDRKLCFKDLALSLRNNSAFGRVFPQDEAEAAILLMELSCGLVHS</sequence>
<name>A0A5N6RP08_9ROSI</name>
<evidence type="ECO:0000256" key="1">
    <source>
        <dbReference type="ARBA" id="ARBA00022723"/>
    </source>
</evidence>
<dbReference type="Gene3D" id="3.30.50.10">
    <property type="entry name" value="Erythroid Transcription Factor GATA-1, subunit A"/>
    <property type="match status" value="1"/>
</dbReference>
<dbReference type="Pfam" id="PF00320">
    <property type="entry name" value="GATA"/>
    <property type="match status" value="1"/>
</dbReference>
<dbReference type="SUPFAM" id="SSF57716">
    <property type="entry name" value="Glucocorticoid receptor-like (DNA-binding domain)"/>
    <property type="match status" value="1"/>
</dbReference>
<organism evidence="10 11">
    <name type="scientific">Carpinus fangiana</name>
    <dbReference type="NCBI Taxonomy" id="176857"/>
    <lineage>
        <taxon>Eukaryota</taxon>
        <taxon>Viridiplantae</taxon>
        <taxon>Streptophyta</taxon>
        <taxon>Embryophyta</taxon>
        <taxon>Tracheophyta</taxon>
        <taxon>Spermatophyta</taxon>
        <taxon>Magnoliopsida</taxon>
        <taxon>eudicotyledons</taxon>
        <taxon>Gunneridae</taxon>
        <taxon>Pentapetalae</taxon>
        <taxon>rosids</taxon>
        <taxon>fabids</taxon>
        <taxon>Fagales</taxon>
        <taxon>Betulaceae</taxon>
        <taxon>Carpinus</taxon>
    </lineage>
</organism>
<dbReference type="GO" id="GO:0043565">
    <property type="term" value="F:sequence-specific DNA binding"/>
    <property type="evidence" value="ECO:0007669"/>
    <property type="project" value="InterPro"/>
</dbReference>
<dbReference type="InterPro" id="IPR052138">
    <property type="entry name" value="GATA_ZnFinger_Domain"/>
</dbReference>
<dbReference type="GO" id="GO:0006355">
    <property type="term" value="P:regulation of DNA-templated transcription"/>
    <property type="evidence" value="ECO:0007669"/>
    <property type="project" value="InterPro"/>
</dbReference>
<accession>A0A5N6RP08</accession>
<evidence type="ECO:0000256" key="8">
    <source>
        <dbReference type="SAM" id="MobiDB-lite"/>
    </source>
</evidence>
<protein>
    <recommendedName>
        <fullName evidence="9">GATA-type domain-containing protein</fullName>
    </recommendedName>
</protein>
<evidence type="ECO:0000256" key="3">
    <source>
        <dbReference type="ARBA" id="ARBA00022833"/>
    </source>
</evidence>
<keyword evidence="2 7" id="KW-0863">Zinc-finger</keyword>
<dbReference type="AlphaFoldDB" id="A0A5N6RP08"/>
<keyword evidence="1" id="KW-0479">Metal-binding</keyword>
<proteinExistence type="predicted"/>
<keyword evidence="5" id="KW-0238">DNA-binding</keyword>
<evidence type="ECO:0000256" key="6">
    <source>
        <dbReference type="ARBA" id="ARBA00023163"/>
    </source>
</evidence>
<evidence type="ECO:0000313" key="10">
    <source>
        <dbReference type="EMBL" id="KAE8100019.1"/>
    </source>
</evidence>
<dbReference type="GO" id="GO:0008270">
    <property type="term" value="F:zinc ion binding"/>
    <property type="evidence" value="ECO:0007669"/>
    <property type="project" value="UniProtKB-KW"/>
</dbReference>
<keyword evidence="4" id="KW-0805">Transcription regulation</keyword>